<organism evidence="2 3">
    <name type="scientific">Ooceraea biroi</name>
    <name type="common">Clonal raider ant</name>
    <name type="synonym">Cerapachys biroi</name>
    <dbReference type="NCBI Taxonomy" id="2015173"/>
    <lineage>
        <taxon>Eukaryota</taxon>
        <taxon>Metazoa</taxon>
        <taxon>Ecdysozoa</taxon>
        <taxon>Arthropoda</taxon>
        <taxon>Hexapoda</taxon>
        <taxon>Insecta</taxon>
        <taxon>Pterygota</taxon>
        <taxon>Neoptera</taxon>
        <taxon>Endopterygota</taxon>
        <taxon>Hymenoptera</taxon>
        <taxon>Apocrita</taxon>
        <taxon>Aculeata</taxon>
        <taxon>Formicoidea</taxon>
        <taxon>Formicidae</taxon>
        <taxon>Dorylinae</taxon>
        <taxon>Ooceraea</taxon>
    </lineage>
</organism>
<evidence type="ECO:0000256" key="1">
    <source>
        <dbReference type="SAM" id="MobiDB-lite"/>
    </source>
</evidence>
<dbReference type="AlphaFoldDB" id="A0A026W938"/>
<sequence>EVDFADILDEESDEDRAVSDDSDYDSDCEENREDRTNKIVLNSELQTLNRQKHCAIYFYYYMGGDYAVYTPCMTDMEQSVQSERDLLEQANRIATLVEYFEWVQQCDECIGQLEERCGAKRPRLSIGNRQSVVARIVRLEGERKQLERRFIHFGGGDYASAGHSSSAELSWRKINTVFESRIVTGAIINTDYIEPRRFLEDAGSVVLEQVQNAIESCLHYFYLKEKLEAHTVDCQQMNDCAIVLPNEDDK</sequence>
<gene>
    <name evidence="2" type="ORF">X777_09758</name>
</gene>
<dbReference type="OrthoDB" id="7653437at2759"/>
<feature type="non-terminal residue" evidence="2">
    <location>
        <position position="250"/>
    </location>
</feature>
<protein>
    <submittedName>
        <fullName evidence="2">Uncharacterized protein</fullName>
    </submittedName>
</protein>
<keyword evidence="3" id="KW-1185">Reference proteome</keyword>
<accession>A0A026W938</accession>
<evidence type="ECO:0000313" key="2">
    <source>
        <dbReference type="EMBL" id="EZA51549.1"/>
    </source>
</evidence>
<reference evidence="2 3" key="1">
    <citation type="journal article" date="2014" name="Curr. Biol.">
        <title>The genome of the clonal raider ant Cerapachys biroi.</title>
        <authorList>
            <person name="Oxley P.R."/>
            <person name="Ji L."/>
            <person name="Fetter-Pruneda I."/>
            <person name="McKenzie S.K."/>
            <person name="Li C."/>
            <person name="Hu H."/>
            <person name="Zhang G."/>
            <person name="Kronauer D.J."/>
        </authorList>
    </citation>
    <scope>NUCLEOTIDE SEQUENCE [LARGE SCALE GENOMIC DNA]</scope>
</reference>
<proteinExistence type="predicted"/>
<dbReference type="Proteomes" id="UP000053097">
    <property type="component" value="Unassembled WGS sequence"/>
</dbReference>
<evidence type="ECO:0000313" key="3">
    <source>
        <dbReference type="Proteomes" id="UP000053097"/>
    </source>
</evidence>
<feature type="non-terminal residue" evidence="2">
    <location>
        <position position="1"/>
    </location>
</feature>
<name>A0A026W938_OOCBI</name>
<dbReference type="OMA" id="NANYIER"/>
<feature type="region of interest" description="Disordered" evidence="1">
    <location>
        <begin position="1"/>
        <end position="31"/>
    </location>
</feature>
<dbReference type="EMBL" id="KK107378">
    <property type="protein sequence ID" value="EZA51549.1"/>
    <property type="molecule type" value="Genomic_DNA"/>
</dbReference>